<keyword evidence="2" id="KW-1185">Reference proteome</keyword>
<dbReference type="STRING" id="224129.A0A1W4X5F9"/>
<dbReference type="GeneID" id="108738937"/>
<accession>A0A1W4X5F9</accession>
<name>A0A1W4X5F9_AGRPL</name>
<dbReference type="CDD" id="cd00170">
    <property type="entry name" value="SEC14"/>
    <property type="match status" value="1"/>
</dbReference>
<dbReference type="InParanoid" id="A0A1W4X5F9"/>
<dbReference type="PANTHER" id="PTHR10174:SF213">
    <property type="entry name" value="CRAL-TRIO DOMAIN-CONTAINING PROTEIN"/>
    <property type="match status" value="1"/>
</dbReference>
<dbReference type="PRINTS" id="PR00180">
    <property type="entry name" value="CRETINALDHBP"/>
</dbReference>
<dbReference type="GO" id="GO:1902936">
    <property type="term" value="F:phosphatidylinositol bisphosphate binding"/>
    <property type="evidence" value="ECO:0007669"/>
    <property type="project" value="TreeGrafter"/>
</dbReference>
<dbReference type="Proteomes" id="UP000192223">
    <property type="component" value="Unplaced"/>
</dbReference>
<dbReference type="SUPFAM" id="SSF52087">
    <property type="entry name" value="CRAL/TRIO domain"/>
    <property type="match status" value="1"/>
</dbReference>
<dbReference type="OrthoDB" id="6432525at2759"/>
<evidence type="ECO:0000313" key="2">
    <source>
        <dbReference type="Proteomes" id="UP000192223"/>
    </source>
</evidence>
<dbReference type="KEGG" id="apln:108738937"/>
<sequence length="297" mass="34349">MQKVTVAEEYKKNKELTKEDIRRVEEWLEKQPHLPKMEELEIILFLHSCSYSVEFTKTTIDTYFTMKTHAPEFFTNRSPDLPSVKQLLNVGLYVTLPKPTPEGYRVLFAKLMDSDPDNYIFSDACKGFDMSTMLHLIQEGTDNGQIILFDMKGLTFGHVTKLGIVTMKKMLYYLQDALPVRLKGLHFINVVPFMDKIMALMRPFMRKELLSVFHLHTNGMESLYNFVPQECLPKDYGGTAASLTELHEQVKKNINENANYFVEDEKRNADESRRPGRPKVSGEIFGVDGTFRKLELD</sequence>
<dbReference type="RefSeq" id="XP_018328062.1">
    <property type="nucleotide sequence ID" value="XM_018472560.1"/>
</dbReference>
<dbReference type="InterPro" id="IPR036273">
    <property type="entry name" value="CRAL/TRIO_N_dom_sf"/>
</dbReference>
<evidence type="ECO:0000313" key="3">
    <source>
        <dbReference type="RefSeq" id="XP_018328062.1"/>
    </source>
</evidence>
<dbReference type="PROSITE" id="PS50191">
    <property type="entry name" value="CRAL_TRIO"/>
    <property type="match status" value="1"/>
</dbReference>
<dbReference type="InterPro" id="IPR001251">
    <property type="entry name" value="CRAL-TRIO_dom"/>
</dbReference>
<dbReference type="PANTHER" id="PTHR10174">
    <property type="entry name" value="ALPHA-TOCOPHEROL TRANSFER PROTEIN-RELATED"/>
    <property type="match status" value="1"/>
</dbReference>
<dbReference type="SMART" id="SM00516">
    <property type="entry name" value="SEC14"/>
    <property type="match status" value="1"/>
</dbReference>
<dbReference type="InterPro" id="IPR036865">
    <property type="entry name" value="CRAL-TRIO_dom_sf"/>
</dbReference>
<protein>
    <submittedName>
        <fullName evidence="3">Alpha-tocopherol transfer protein-like</fullName>
    </submittedName>
</protein>
<organism evidence="2 3">
    <name type="scientific">Agrilus planipennis</name>
    <name type="common">Emerald ash borer</name>
    <name type="synonym">Agrilus marcopoli</name>
    <dbReference type="NCBI Taxonomy" id="224129"/>
    <lineage>
        <taxon>Eukaryota</taxon>
        <taxon>Metazoa</taxon>
        <taxon>Ecdysozoa</taxon>
        <taxon>Arthropoda</taxon>
        <taxon>Hexapoda</taxon>
        <taxon>Insecta</taxon>
        <taxon>Pterygota</taxon>
        <taxon>Neoptera</taxon>
        <taxon>Endopterygota</taxon>
        <taxon>Coleoptera</taxon>
        <taxon>Polyphaga</taxon>
        <taxon>Elateriformia</taxon>
        <taxon>Buprestoidea</taxon>
        <taxon>Buprestidae</taxon>
        <taxon>Agrilinae</taxon>
        <taxon>Agrilus</taxon>
    </lineage>
</organism>
<dbReference type="Gene3D" id="3.40.525.10">
    <property type="entry name" value="CRAL-TRIO lipid binding domain"/>
    <property type="match status" value="1"/>
</dbReference>
<dbReference type="AlphaFoldDB" id="A0A1W4X5F9"/>
<proteinExistence type="predicted"/>
<dbReference type="Pfam" id="PF00650">
    <property type="entry name" value="CRAL_TRIO"/>
    <property type="match status" value="1"/>
</dbReference>
<reference evidence="3" key="1">
    <citation type="submission" date="2025-08" db="UniProtKB">
        <authorList>
            <consortium name="RefSeq"/>
        </authorList>
    </citation>
    <scope>IDENTIFICATION</scope>
    <source>
        <tissue evidence="3">Entire body</tissue>
    </source>
</reference>
<feature type="domain" description="CRAL-TRIO" evidence="1">
    <location>
        <begin position="80"/>
        <end position="244"/>
    </location>
</feature>
<dbReference type="SUPFAM" id="SSF46938">
    <property type="entry name" value="CRAL/TRIO N-terminal domain"/>
    <property type="match status" value="1"/>
</dbReference>
<evidence type="ECO:0000259" key="1">
    <source>
        <dbReference type="PROSITE" id="PS50191"/>
    </source>
</evidence>
<dbReference type="GO" id="GO:0016020">
    <property type="term" value="C:membrane"/>
    <property type="evidence" value="ECO:0007669"/>
    <property type="project" value="TreeGrafter"/>
</dbReference>
<gene>
    <name evidence="3" type="primary">LOC108738937</name>
</gene>